<dbReference type="Gene3D" id="2.60.40.760">
    <property type="entry name" value="Expansin, cellulose-binding-like domain"/>
    <property type="match status" value="1"/>
</dbReference>
<comment type="similarity">
    <text evidence="1 6">Belongs to the expansin family. Expansin A subfamily.</text>
</comment>
<dbReference type="SUPFAM" id="SSF50685">
    <property type="entry name" value="Barwin-like endoglucanases"/>
    <property type="match status" value="1"/>
</dbReference>
<dbReference type="Pfam" id="PF01357">
    <property type="entry name" value="Expansin_C"/>
    <property type="match status" value="1"/>
</dbReference>
<keyword evidence="6" id="KW-0961">Cell wall biogenesis/degradation</keyword>
<feature type="chain" id="PRO_5041490509" description="Expansin" evidence="6">
    <location>
        <begin position="19"/>
        <end position="248"/>
    </location>
</feature>
<proteinExistence type="inferred from homology"/>
<feature type="domain" description="Expansin-like EG45" evidence="7">
    <location>
        <begin position="43"/>
        <end position="154"/>
    </location>
</feature>
<keyword evidence="10" id="KW-1185">Reference proteome</keyword>
<accession>A0AA41VR08</accession>
<comment type="caution">
    <text evidence="9">The sequence shown here is derived from an EMBL/GenBank/DDBJ whole genome shotgun (WGS) entry which is preliminary data.</text>
</comment>
<protein>
    <recommendedName>
        <fullName evidence="6">Expansin</fullName>
    </recommendedName>
</protein>
<name>A0AA41VR08_PAPNU</name>
<dbReference type="GO" id="GO:0016020">
    <property type="term" value="C:membrane"/>
    <property type="evidence" value="ECO:0007669"/>
    <property type="project" value="UniProtKB-SubCell"/>
</dbReference>
<keyword evidence="2 6" id="KW-0134">Cell wall</keyword>
<evidence type="ECO:0000256" key="2">
    <source>
        <dbReference type="ARBA" id="ARBA00022512"/>
    </source>
</evidence>
<dbReference type="AlphaFoldDB" id="A0AA41VR08"/>
<feature type="domain" description="Expansin-like CBD" evidence="8">
    <location>
        <begin position="164"/>
        <end position="244"/>
    </location>
</feature>
<evidence type="ECO:0000259" key="8">
    <source>
        <dbReference type="PROSITE" id="PS50843"/>
    </source>
</evidence>
<dbReference type="GO" id="GO:0009664">
    <property type="term" value="P:plant-type cell wall organization"/>
    <property type="evidence" value="ECO:0007669"/>
    <property type="project" value="InterPro"/>
</dbReference>
<gene>
    <name evidence="9" type="ORF">MKW94_026635</name>
</gene>
<dbReference type="Proteomes" id="UP001177140">
    <property type="component" value="Unassembled WGS sequence"/>
</dbReference>
<evidence type="ECO:0000256" key="6">
    <source>
        <dbReference type="RuleBase" id="RU365023"/>
    </source>
</evidence>
<dbReference type="PRINTS" id="PR01225">
    <property type="entry name" value="EXPANSNFAMLY"/>
</dbReference>
<dbReference type="SMART" id="SM00837">
    <property type="entry name" value="DPBB_1"/>
    <property type="match status" value="1"/>
</dbReference>
<evidence type="ECO:0000256" key="1">
    <source>
        <dbReference type="ARBA" id="ARBA00005392"/>
    </source>
</evidence>
<evidence type="ECO:0000259" key="7">
    <source>
        <dbReference type="PROSITE" id="PS50842"/>
    </source>
</evidence>
<evidence type="ECO:0000256" key="4">
    <source>
        <dbReference type="ARBA" id="ARBA00022729"/>
    </source>
</evidence>
<comment type="function">
    <text evidence="6">Causes loosening and extension of plant cell walls by disrupting non-covalent bonding between cellulose microfibrils and matrix glucans. No enzymatic activity has been found.</text>
</comment>
<dbReference type="Pfam" id="PF03330">
    <property type="entry name" value="DPBB_1"/>
    <property type="match status" value="1"/>
</dbReference>
<evidence type="ECO:0000256" key="3">
    <source>
        <dbReference type="ARBA" id="ARBA00022525"/>
    </source>
</evidence>
<dbReference type="SUPFAM" id="SSF49590">
    <property type="entry name" value="PHL pollen allergen"/>
    <property type="match status" value="1"/>
</dbReference>
<dbReference type="PANTHER" id="PTHR31867">
    <property type="entry name" value="EXPANSIN-A15"/>
    <property type="match status" value="1"/>
</dbReference>
<dbReference type="PROSITE" id="PS50842">
    <property type="entry name" value="EXPANSIN_EG45"/>
    <property type="match status" value="1"/>
</dbReference>
<dbReference type="GO" id="GO:0005576">
    <property type="term" value="C:extracellular region"/>
    <property type="evidence" value="ECO:0007669"/>
    <property type="project" value="InterPro"/>
</dbReference>
<feature type="signal peptide" evidence="6">
    <location>
        <begin position="1"/>
        <end position="18"/>
    </location>
</feature>
<dbReference type="InterPro" id="IPR002963">
    <property type="entry name" value="Expansin"/>
</dbReference>
<organism evidence="9 10">
    <name type="scientific">Papaver nudicaule</name>
    <name type="common">Iceland poppy</name>
    <dbReference type="NCBI Taxonomy" id="74823"/>
    <lineage>
        <taxon>Eukaryota</taxon>
        <taxon>Viridiplantae</taxon>
        <taxon>Streptophyta</taxon>
        <taxon>Embryophyta</taxon>
        <taxon>Tracheophyta</taxon>
        <taxon>Spermatophyta</taxon>
        <taxon>Magnoliopsida</taxon>
        <taxon>Ranunculales</taxon>
        <taxon>Papaveraceae</taxon>
        <taxon>Papaveroideae</taxon>
        <taxon>Papaver</taxon>
    </lineage>
</organism>
<dbReference type="InterPro" id="IPR036749">
    <property type="entry name" value="Expansin_CBD_sf"/>
</dbReference>
<evidence type="ECO:0000313" key="9">
    <source>
        <dbReference type="EMBL" id="MCL7045724.1"/>
    </source>
</evidence>
<dbReference type="PROSITE" id="PS50843">
    <property type="entry name" value="EXPANSIN_CBD"/>
    <property type="match status" value="1"/>
</dbReference>
<reference evidence="9" key="1">
    <citation type="submission" date="2022-03" db="EMBL/GenBank/DDBJ databases">
        <title>A functionally conserved STORR gene fusion in Papaver species that diverged 16.8 million years ago.</title>
        <authorList>
            <person name="Catania T."/>
        </authorList>
    </citation>
    <scope>NUCLEOTIDE SEQUENCE</scope>
    <source>
        <strain evidence="9">S-191538</strain>
    </source>
</reference>
<keyword evidence="4 6" id="KW-0732">Signal</keyword>
<comment type="subcellular location">
    <subcellularLocation>
        <location evidence="6">Secreted</location>
        <location evidence="6">Cell wall</location>
    </subcellularLocation>
    <subcellularLocation>
        <location evidence="6">Membrane</location>
        <topology evidence="6">Peripheral membrane protein</topology>
    </subcellularLocation>
</comment>
<evidence type="ECO:0000313" key="10">
    <source>
        <dbReference type="Proteomes" id="UP001177140"/>
    </source>
</evidence>
<dbReference type="InterPro" id="IPR007118">
    <property type="entry name" value="Expan_Lol_pI"/>
</dbReference>
<dbReference type="EMBL" id="JAJJMA010272954">
    <property type="protein sequence ID" value="MCL7045724.1"/>
    <property type="molecule type" value="Genomic_DNA"/>
</dbReference>
<evidence type="ECO:0000256" key="5">
    <source>
        <dbReference type="ARBA" id="ARBA00023136"/>
    </source>
</evidence>
<sequence length="248" mass="27451">MATVWFTWVGVFLGFAVSINEVNCWQNGHATYYGEYENPTSLGGACGYDNTMHAGFGINTAALSGALFKGGVACGACYQVRCNARTDPKWCIKRAVVVVTATNFCPPNNHGGWCDHPRQHFDLSSSAFFRIARRANEGIIPVVYRRVPCKRKGGVRFTLKGHSTFNMIMITNVGGSGSVQAAWIKGTRTRSWIQMHRNWGANWQSSVNLTKQKLSIKLTLADGKTLVFFDVVPSSWSFGQTYASRNQF</sequence>
<dbReference type="InterPro" id="IPR007112">
    <property type="entry name" value="Expansin/allergen_DPBB_dom"/>
</dbReference>
<dbReference type="Gene3D" id="2.40.40.10">
    <property type="entry name" value="RlpA-like domain"/>
    <property type="match status" value="1"/>
</dbReference>
<dbReference type="InterPro" id="IPR009009">
    <property type="entry name" value="RlpA-like_DPBB"/>
</dbReference>
<dbReference type="InterPro" id="IPR007117">
    <property type="entry name" value="Expansin_CBD"/>
</dbReference>
<keyword evidence="3 6" id="KW-0964">Secreted</keyword>
<dbReference type="PRINTS" id="PR01226">
    <property type="entry name" value="EXPANSIN"/>
</dbReference>
<dbReference type="InterPro" id="IPR036908">
    <property type="entry name" value="RlpA-like_sf"/>
</dbReference>
<keyword evidence="5" id="KW-0472">Membrane</keyword>
<dbReference type="CDD" id="cd22274">
    <property type="entry name" value="DPBB_EXPA_N"/>
    <property type="match status" value="1"/>
</dbReference>